<dbReference type="Proteomes" id="UP000027265">
    <property type="component" value="Unassembled WGS sequence"/>
</dbReference>
<reference evidence="3" key="1">
    <citation type="journal article" date="2014" name="Proc. Natl. Acad. Sci. U.S.A.">
        <title>Extensive sampling of basidiomycete genomes demonstrates inadequacy of the white-rot/brown-rot paradigm for wood decay fungi.</title>
        <authorList>
            <person name="Riley R."/>
            <person name="Salamov A.A."/>
            <person name="Brown D.W."/>
            <person name="Nagy L.G."/>
            <person name="Floudas D."/>
            <person name="Held B.W."/>
            <person name="Levasseur A."/>
            <person name="Lombard V."/>
            <person name="Morin E."/>
            <person name="Otillar R."/>
            <person name="Lindquist E.A."/>
            <person name="Sun H."/>
            <person name="LaButti K.M."/>
            <person name="Schmutz J."/>
            <person name="Jabbour D."/>
            <person name="Luo H."/>
            <person name="Baker S.E."/>
            <person name="Pisabarro A.G."/>
            <person name="Walton J.D."/>
            <person name="Blanchette R.A."/>
            <person name="Henrissat B."/>
            <person name="Martin F."/>
            <person name="Cullen D."/>
            <person name="Hibbett D.S."/>
            <person name="Grigoriev I.V."/>
        </authorList>
    </citation>
    <scope>NUCLEOTIDE SEQUENCE [LARGE SCALE GENOMIC DNA]</scope>
    <source>
        <strain evidence="3">MUCL 33604</strain>
    </source>
</reference>
<protein>
    <submittedName>
        <fullName evidence="2">Uncharacterized protein</fullName>
    </submittedName>
</protein>
<name>A0A067PYN5_9AGAM</name>
<keyword evidence="3" id="KW-1185">Reference proteome</keyword>
<organism evidence="2 3">
    <name type="scientific">Jaapia argillacea MUCL 33604</name>
    <dbReference type="NCBI Taxonomy" id="933084"/>
    <lineage>
        <taxon>Eukaryota</taxon>
        <taxon>Fungi</taxon>
        <taxon>Dikarya</taxon>
        <taxon>Basidiomycota</taxon>
        <taxon>Agaricomycotina</taxon>
        <taxon>Agaricomycetes</taxon>
        <taxon>Agaricomycetidae</taxon>
        <taxon>Jaapiales</taxon>
        <taxon>Jaapiaceae</taxon>
        <taxon>Jaapia</taxon>
    </lineage>
</organism>
<evidence type="ECO:0000256" key="1">
    <source>
        <dbReference type="SAM" id="Phobius"/>
    </source>
</evidence>
<proteinExistence type="predicted"/>
<feature type="transmembrane region" description="Helical" evidence="1">
    <location>
        <begin position="12"/>
        <end position="31"/>
    </location>
</feature>
<dbReference type="AlphaFoldDB" id="A0A067PYN5"/>
<accession>A0A067PYN5</accession>
<gene>
    <name evidence="2" type="ORF">JAAARDRAFT_37455</name>
</gene>
<keyword evidence="1" id="KW-0812">Transmembrane</keyword>
<dbReference type="HOGENOM" id="CLU_3014470_0_0_1"/>
<sequence length="56" mass="6113">MSTETTGSPGATIQYSFSGASLIVACTTYLANRGFIKPKFVLCSRVASYVKWNDWS</sequence>
<dbReference type="InParanoid" id="A0A067PYN5"/>
<keyword evidence="1" id="KW-0472">Membrane</keyword>
<dbReference type="EMBL" id="KL197725">
    <property type="protein sequence ID" value="KDQ55441.1"/>
    <property type="molecule type" value="Genomic_DNA"/>
</dbReference>
<evidence type="ECO:0000313" key="2">
    <source>
        <dbReference type="EMBL" id="KDQ55441.1"/>
    </source>
</evidence>
<keyword evidence="1" id="KW-1133">Transmembrane helix</keyword>
<evidence type="ECO:0000313" key="3">
    <source>
        <dbReference type="Proteomes" id="UP000027265"/>
    </source>
</evidence>